<feature type="transmembrane region" description="Helical" evidence="7">
    <location>
        <begin position="69"/>
        <end position="94"/>
    </location>
</feature>
<feature type="transmembrane region" description="Helical" evidence="7">
    <location>
        <begin position="274"/>
        <end position="294"/>
    </location>
</feature>
<dbReference type="Pfam" id="PF01554">
    <property type="entry name" value="MatE"/>
    <property type="match status" value="2"/>
</dbReference>
<keyword evidence="3" id="KW-1003">Cell membrane</keyword>
<keyword evidence="2" id="KW-0813">Transport</keyword>
<feature type="transmembrane region" description="Helical" evidence="7">
    <location>
        <begin position="405"/>
        <end position="423"/>
    </location>
</feature>
<feature type="transmembrane region" description="Helical" evidence="7">
    <location>
        <begin position="106"/>
        <end position="129"/>
    </location>
</feature>
<dbReference type="PIRSF" id="PIRSF006603">
    <property type="entry name" value="DinF"/>
    <property type="match status" value="1"/>
</dbReference>
<evidence type="ECO:0000313" key="9">
    <source>
        <dbReference type="Proteomes" id="UP001595528"/>
    </source>
</evidence>
<protein>
    <submittedName>
        <fullName evidence="8">MATE family efflux transporter</fullName>
    </submittedName>
</protein>
<dbReference type="PANTHER" id="PTHR43549:SF3">
    <property type="entry name" value="MULTIDRUG RESISTANCE PROTEIN YPNP-RELATED"/>
    <property type="match status" value="1"/>
</dbReference>
<dbReference type="InterPro" id="IPR048279">
    <property type="entry name" value="MdtK-like"/>
</dbReference>
<dbReference type="EMBL" id="JBHRTR010000054">
    <property type="protein sequence ID" value="MFC3230970.1"/>
    <property type="molecule type" value="Genomic_DNA"/>
</dbReference>
<evidence type="ECO:0000256" key="4">
    <source>
        <dbReference type="ARBA" id="ARBA00022692"/>
    </source>
</evidence>
<dbReference type="InterPro" id="IPR002528">
    <property type="entry name" value="MATE_fam"/>
</dbReference>
<gene>
    <name evidence="8" type="ORF">ACFOGJ_27235</name>
</gene>
<name>A0ABV7L9K9_9PROT</name>
<keyword evidence="9" id="KW-1185">Reference proteome</keyword>
<evidence type="ECO:0000256" key="3">
    <source>
        <dbReference type="ARBA" id="ARBA00022475"/>
    </source>
</evidence>
<feature type="transmembrane region" description="Helical" evidence="7">
    <location>
        <begin position="207"/>
        <end position="231"/>
    </location>
</feature>
<dbReference type="PANTHER" id="PTHR43549">
    <property type="entry name" value="MULTIDRUG RESISTANCE PROTEIN YPNP-RELATED"/>
    <property type="match status" value="1"/>
</dbReference>
<comment type="caution">
    <text evidence="8">The sequence shown here is derived from an EMBL/GenBank/DDBJ whole genome shotgun (WGS) entry which is preliminary data.</text>
</comment>
<feature type="transmembrane region" description="Helical" evidence="7">
    <location>
        <begin position="373"/>
        <end position="393"/>
    </location>
</feature>
<feature type="transmembrane region" description="Helical" evidence="7">
    <location>
        <begin position="40"/>
        <end position="57"/>
    </location>
</feature>
<reference evidence="9" key="1">
    <citation type="journal article" date="2019" name="Int. J. Syst. Evol. Microbiol.">
        <title>The Global Catalogue of Microorganisms (GCM) 10K type strain sequencing project: providing services to taxonomists for standard genome sequencing and annotation.</title>
        <authorList>
            <consortium name="The Broad Institute Genomics Platform"/>
            <consortium name="The Broad Institute Genome Sequencing Center for Infectious Disease"/>
            <person name="Wu L."/>
            <person name="Ma J."/>
        </authorList>
    </citation>
    <scope>NUCLEOTIDE SEQUENCE [LARGE SCALE GENOMIC DNA]</scope>
    <source>
        <strain evidence="9">KCTC 42964</strain>
    </source>
</reference>
<dbReference type="RefSeq" id="WP_379906439.1">
    <property type="nucleotide sequence ID" value="NZ_JBHRTR010000054.1"/>
</dbReference>
<comment type="subcellular location">
    <subcellularLocation>
        <location evidence="1">Cell inner membrane</location>
        <topology evidence="1">Multi-pass membrane protein</topology>
    </subcellularLocation>
</comment>
<evidence type="ECO:0000256" key="5">
    <source>
        <dbReference type="ARBA" id="ARBA00022989"/>
    </source>
</evidence>
<evidence type="ECO:0000313" key="8">
    <source>
        <dbReference type="EMBL" id="MFC3230970.1"/>
    </source>
</evidence>
<keyword evidence="5 7" id="KW-1133">Transmembrane helix</keyword>
<sequence length="463" mass="46204">MTAATATTATADLPPRIRMLLQAPVLPTLLRLAAPNLGEAAARVAFIACDAVFVAWLGDDALAGVSLVFPLFLVLQTVSAGGLGVGVAAATARALGAGRMAEGRTLVGAAAALALLLGLLCTALLVPLGPALYAAMGLDGAALAAASAYGAWVFGGAVLVWAMNLLANAVRGTGNMAVPALAIVAGEACHLILSPALILGWGPLPQMGVAGAAIGVLSAYGIGAALLLLWLRSPRALLRLHWTALRLRRAPLAAILQVGGPASLNALQFQLQTFLVAGLAAGLGTGAVAAYGAASRLELLLLPITFAFGSALVTMVATAWGAGDIGRARRIALCGGAIAFGIGLVFAAAAYLVPAGWMGLFTDDPALVALGGRFLAINGFAWPFFAAGLALYFALQGAGDAKLPFLMGLGRLAIAAGGGWLAMHAALQAGGDPAGALFAAGAAASLLFSLGIGLRGLRIFRRG</sequence>
<dbReference type="Proteomes" id="UP001595528">
    <property type="component" value="Unassembled WGS sequence"/>
</dbReference>
<proteinExistence type="predicted"/>
<feature type="transmembrane region" description="Helical" evidence="7">
    <location>
        <begin position="435"/>
        <end position="457"/>
    </location>
</feature>
<evidence type="ECO:0000256" key="6">
    <source>
        <dbReference type="ARBA" id="ARBA00023136"/>
    </source>
</evidence>
<organism evidence="8 9">
    <name type="scientific">Marinibaculum pumilum</name>
    <dbReference type="NCBI Taxonomy" id="1766165"/>
    <lineage>
        <taxon>Bacteria</taxon>
        <taxon>Pseudomonadati</taxon>
        <taxon>Pseudomonadota</taxon>
        <taxon>Alphaproteobacteria</taxon>
        <taxon>Rhodospirillales</taxon>
        <taxon>Rhodospirillaceae</taxon>
        <taxon>Marinibaculum</taxon>
    </lineage>
</organism>
<keyword evidence="4 7" id="KW-0812">Transmembrane</keyword>
<feature type="transmembrane region" description="Helical" evidence="7">
    <location>
        <begin position="332"/>
        <end position="353"/>
    </location>
</feature>
<evidence type="ECO:0000256" key="1">
    <source>
        <dbReference type="ARBA" id="ARBA00004429"/>
    </source>
</evidence>
<evidence type="ECO:0000256" key="2">
    <source>
        <dbReference type="ARBA" id="ARBA00022448"/>
    </source>
</evidence>
<feature type="transmembrane region" description="Helical" evidence="7">
    <location>
        <begin position="141"/>
        <end position="166"/>
    </location>
</feature>
<dbReference type="InterPro" id="IPR052031">
    <property type="entry name" value="Membrane_Transporter-Flippase"/>
</dbReference>
<evidence type="ECO:0000256" key="7">
    <source>
        <dbReference type="SAM" id="Phobius"/>
    </source>
</evidence>
<keyword evidence="6 7" id="KW-0472">Membrane</keyword>
<feature type="transmembrane region" description="Helical" evidence="7">
    <location>
        <begin position="300"/>
        <end position="320"/>
    </location>
</feature>
<feature type="transmembrane region" description="Helical" evidence="7">
    <location>
        <begin position="178"/>
        <end position="201"/>
    </location>
</feature>
<accession>A0ABV7L9K9</accession>